<organism evidence="2 3">
    <name type="scientific">Weissella confusa</name>
    <name type="common">Lactobacillus confusus</name>
    <dbReference type="NCBI Taxonomy" id="1583"/>
    <lineage>
        <taxon>Bacteria</taxon>
        <taxon>Bacillati</taxon>
        <taxon>Bacillota</taxon>
        <taxon>Bacilli</taxon>
        <taxon>Lactobacillales</taxon>
        <taxon>Lactobacillaceae</taxon>
        <taxon>Weissella</taxon>
    </lineage>
</organism>
<name>A0A923NH24_WEICO</name>
<feature type="transmembrane region" description="Helical" evidence="1">
    <location>
        <begin position="341"/>
        <end position="358"/>
    </location>
</feature>
<dbReference type="Proteomes" id="UP000650485">
    <property type="component" value="Unassembled WGS sequence"/>
</dbReference>
<evidence type="ECO:0000313" key="2">
    <source>
        <dbReference type="EMBL" id="MBC6499545.1"/>
    </source>
</evidence>
<evidence type="ECO:0000313" key="3">
    <source>
        <dbReference type="Proteomes" id="UP000650485"/>
    </source>
</evidence>
<keyword evidence="1" id="KW-1133">Transmembrane helix</keyword>
<reference evidence="2" key="1">
    <citation type="submission" date="2020-08" db="EMBL/GenBank/DDBJ databases">
        <title>Complete genome sequence of Weissella confusa strain FS54 provides insights into metabolic potential.</title>
        <authorList>
            <person name="Fhoula I."/>
            <person name="Najjari A."/>
            <person name="Lekired A."/>
            <person name="Bessrour-Aouam N."/>
            <person name="Jaballah S."/>
            <person name="Klibi N."/>
            <person name="Ouzari H.-I."/>
        </authorList>
    </citation>
    <scope>NUCLEOTIDE SEQUENCE</scope>
    <source>
        <strain evidence="2">FS54</strain>
    </source>
</reference>
<keyword evidence="1" id="KW-0812">Transmembrane</keyword>
<feature type="transmembrane region" description="Helical" evidence="1">
    <location>
        <begin position="193"/>
        <end position="216"/>
    </location>
</feature>
<gene>
    <name evidence="2" type="ORF">H7R52_15575</name>
</gene>
<evidence type="ECO:0008006" key="4">
    <source>
        <dbReference type="Google" id="ProtNLM"/>
    </source>
</evidence>
<feature type="transmembrane region" description="Helical" evidence="1">
    <location>
        <begin position="129"/>
        <end position="146"/>
    </location>
</feature>
<feature type="transmembrane region" description="Helical" evidence="1">
    <location>
        <begin position="77"/>
        <end position="94"/>
    </location>
</feature>
<dbReference type="AlphaFoldDB" id="A0A923NH24"/>
<feature type="transmembrane region" description="Helical" evidence="1">
    <location>
        <begin position="228"/>
        <end position="249"/>
    </location>
</feature>
<accession>A0A923NH24</accession>
<dbReference type="EMBL" id="JACSZT010000020">
    <property type="protein sequence ID" value="MBC6499545.1"/>
    <property type="molecule type" value="Genomic_DNA"/>
</dbReference>
<feature type="transmembrane region" description="Helical" evidence="1">
    <location>
        <begin position="309"/>
        <end position="329"/>
    </location>
</feature>
<protein>
    <recommendedName>
        <fullName evidence="4">YfhO family protein</fullName>
    </recommendedName>
</protein>
<feature type="transmembrane region" description="Helical" evidence="1">
    <location>
        <begin position="282"/>
        <end position="302"/>
    </location>
</feature>
<keyword evidence="1" id="KW-0472">Membrane</keyword>
<feature type="transmembrane region" description="Helical" evidence="1">
    <location>
        <begin position="153"/>
        <end position="173"/>
    </location>
</feature>
<feature type="transmembrane region" description="Helical" evidence="1">
    <location>
        <begin position="537"/>
        <end position="558"/>
    </location>
</feature>
<proteinExistence type="predicted"/>
<comment type="caution">
    <text evidence="2">The sequence shown here is derived from an EMBL/GenBank/DDBJ whole genome shotgun (WGS) entry which is preliminary data.</text>
</comment>
<feature type="transmembrane region" description="Helical" evidence="1">
    <location>
        <begin position="12"/>
        <end position="32"/>
    </location>
</feature>
<feature type="transmembrane region" description="Helical" evidence="1">
    <location>
        <begin position="101"/>
        <end position="123"/>
    </location>
</feature>
<evidence type="ECO:0000256" key="1">
    <source>
        <dbReference type="SAM" id="Phobius"/>
    </source>
</evidence>
<sequence>MINFFKKHKRSLGAYALFAFLSFVAIVPFFAANRIFGQGDLLFHLNRILGIAEGLKQGELPYRVFNVLADTGSAVNFFYPFVYILGFSVLFNAINNVVMAFYIGEMILLFVTLIVAYQVMMSFSKKNQLQSILFAVLYGFASYRSYLAFDQFVLGEAFAYAFLPIAFLGLYHVVLGDYKKWPTLAVGVALVLYAHMLSVVLMIAAFIALVLIAVLFRQVTDYGRRLFALIKAVVLALALSAVVYIPFLYALRQTSITTTIQQPIIFLNGLGENILRSLNDQYQNIGVLGIMAVIIGIVVLFQKKYTQNAVWWGIGTALFVMGTTVFPWHALPMSIQALVQFPYRVFGMATLFLMVFLSKALVDLFGDRKSIRWVVIIITLFAMVGWFGKATELKNTRSEQPVLTAANQDKNQMTSFSANSDEVKSIINTDYNYIGMVDYAPNASWVPVNRDSILRGETLVNDRVTSVKEKAGVTRTRFTVETTQPSVVDVPIFRYGNESVKLDGKKTAASTSKRGTVAVSVGAGQHTISVGYKTPTWIGFAWILSIATWLGLAVTAAIRRFRNK</sequence>
<feature type="transmembrane region" description="Helical" evidence="1">
    <location>
        <begin position="370"/>
        <end position="388"/>
    </location>
</feature>